<dbReference type="InterPro" id="IPR009097">
    <property type="entry name" value="Cyclic_Pdiesterase"/>
</dbReference>
<evidence type="ECO:0000259" key="3">
    <source>
        <dbReference type="Pfam" id="PF02834"/>
    </source>
</evidence>
<keyword evidence="1 2" id="KW-0378">Hydrolase</keyword>
<reference evidence="4 5" key="1">
    <citation type="submission" date="2018-08" db="EMBL/GenBank/DDBJ databases">
        <title>Whole Genome Sequence of the Moderate Halophilic Marine Bacterium Marinobacter litoralis Sw-45.</title>
        <authorList>
            <person name="Musa H."/>
        </authorList>
    </citation>
    <scope>NUCLEOTIDE SEQUENCE [LARGE SCALE GENOMIC DNA]</scope>
    <source>
        <strain evidence="4 5">Sw-45</strain>
    </source>
</reference>
<dbReference type="Pfam" id="PF02834">
    <property type="entry name" value="LigT_PEase"/>
    <property type="match status" value="2"/>
</dbReference>
<dbReference type="GO" id="GO:0016874">
    <property type="term" value="F:ligase activity"/>
    <property type="evidence" value="ECO:0007669"/>
    <property type="project" value="UniProtKB-KW"/>
</dbReference>
<dbReference type="PANTHER" id="PTHR35561">
    <property type="entry name" value="RNA 2',3'-CYCLIC PHOSPHODIESTERASE"/>
    <property type="match status" value="1"/>
</dbReference>
<sequence length="177" mass="19217">MPKVFFGVEIAPDIKQRLLNVQAPIQCAGWQSSEQLHLTLVFLGNVPEGTVPGLFDSAGSVSAEPFELAVRGLGCFGSPERPSILWAGVCPETPVVSLHRQLLETLVAAGVRVDHHNFKPHITLSRFGRGAGSVQRLMEEKSEESFGTMAVNAFVLYESTQGPNGSVYTVLKRFPLN</sequence>
<dbReference type="InterPro" id="IPR014051">
    <property type="entry name" value="Phosphoesterase_HXTX"/>
</dbReference>
<feature type="domain" description="Phosphoesterase HXTX" evidence="3">
    <location>
        <begin position="8"/>
        <end position="86"/>
    </location>
</feature>
<feature type="active site" description="Proton donor" evidence="2">
    <location>
        <position position="37"/>
    </location>
</feature>
<protein>
    <recommendedName>
        <fullName evidence="2">RNA 2',3'-cyclic phosphodiesterase</fullName>
        <shortName evidence="2">RNA 2',3'-CPDase</shortName>
        <ecNumber evidence="2">3.1.4.58</ecNumber>
    </recommendedName>
</protein>
<keyword evidence="5" id="KW-1185">Reference proteome</keyword>
<comment type="similarity">
    <text evidence="2">Belongs to the 2H phosphoesterase superfamily. ThpR family.</text>
</comment>
<comment type="catalytic activity">
    <reaction evidence="2">
        <text>a 3'-end 2',3'-cyclophospho-ribonucleotide-RNA + H2O = a 3'-end 2'-phospho-ribonucleotide-RNA + H(+)</text>
        <dbReference type="Rhea" id="RHEA:11828"/>
        <dbReference type="Rhea" id="RHEA-COMP:10464"/>
        <dbReference type="Rhea" id="RHEA-COMP:17353"/>
        <dbReference type="ChEBI" id="CHEBI:15377"/>
        <dbReference type="ChEBI" id="CHEBI:15378"/>
        <dbReference type="ChEBI" id="CHEBI:83064"/>
        <dbReference type="ChEBI" id="CHEBI:173113"/>
        <dbReference type="EC" id="3.1.4.58"/>
    </reaction>
</comment>
<evidence type="ECO:0000313" key="5">
    <source>
        <dbReference type="Proteomes" id="UP000265903"/>
    </source>
</evidence>
<evidence type="ECO:0000256" key="2">
    <source>
        <dbReference type="HAMAP-Rule" id="MF_01940"/>
    </source>
</evidence>
<dbReference type="EC" id="3.1.4.58" evidence="2"/>
<dbReference type="HAMAP" id="MF_01940">
    <property type="entry name" value="RNA_CPDase"/>
    <property type="match status" value="1"/>
</dbReference>
<dbReference type="OrthoDB" id="7061261at2"/>
<dbReference type="SUPFAM" id="SSF55144">
    <property type="entry name" value="LigT-like"/>
    <property type="match status" value="1"/>
</dbReference>
<feature type="domain" description="Phosphoesterase HXTX" evidence="3">
    <location>
        <begin position="95"/>
        <end position="168"/>
    </location>
</feature>
<dbReference type="AlphaFoldDB" id="A0A3M2RK26"/>
<comment type="function">
    <text evidence="2">Hydrolyzes RNA 2',3'-cyclic phosphodiester to an RNA 2'-phosphomonoester.</text>
</comment>
<dbReference type="GO" id="GO:0004113">
    <property type="term" value="F:2',3'-cyclic-nucleotide 3'-phosphodiesterase activity"/>
    <property type="evidence" value="ECO:0007669"/>
    <property type="project" value="InterPro"/>
</dbReference>
<organism evidence="4 5">
    <name type="scientific">Marinobacter litoralis</name>
    <dbReference type="NCBI Taxonomy" id="187981"/>
    <lineage>
        <taxon>Bacteria</taxon>
        <taxon>Pseudomonadati</taxon>
        <taxon>Pseudomonadota</taxon>
        <taxon>Gammaproteobacteria</taxon>
        <taxon>Pseudomonadales</taxon>
        <taxon>Marinobacteraceae</taxon>
        <taxon>Marinobacter</taxon>
    </lineage>
</organism>
<feature type="short sequence motif" description="HXTX 1" evidence="2">
    <location>
        <begin position="37"/>
        <end position="40"/>
    </location>
</feature>
<dbReference type="GO" id="GO:0008664">
    <property type="term" value="F:RNA 2',3'-cyclic 3'-phosphodiesterase activity"/>
    <property type="evidence" value="ECO:0007669"/>
    <property type="project" value="UniProtKB-EC"/>
</dbReference>
<proteinExistence type="inferred from homology"/>
<dbReference type="InterPro" id="IPR004175">
    <property type="entry name" value="RNA_CPDase"/>
</dbReference>
<dbReference type="Proteomes" id="UP000265903">
    <property type="component" value="Unassembled WGS sequence"/>
</dbReference>
<evidence type="ECO:0000256" key="1">
    <source>
        <dbReference type="ARBA" id="ARBA00022801"/>
    </source>
</evidence>
<feature type="active site" description="Proton acceptor" evidence="2">
    <location>
        <position position="121"/>
    </location>
</feature>
<comment type="caution">
    <text evidence="4">The sequence shown here is derived from an EMBL/GenBank/DDBJ whole genome shotgun (WGS) entry which is preliminary data.</text>
</comment>
<name>A0A3M2RK26_9GAMM</name>
<evidence type="ECO:0000313" key="4">
    <source>
        <dbReference type="EMBL" id="RMJ05588.1"/>
    </source>
</evidence>
<dbReference type="PANTHER" id="PTHR35561:SF1">
    <property type="entry name" value="RNA 2',3'-CYCLIC PHOSPHODIESTERASE"/>
    <property type="match status" value="1"/>
</dbReference>
<keyword evidence="4" id="KW-0436">Ligase</keyword>
<accession>A0A3M2RK26</accession>
<dbReference type="NCBIfam" id="TIGR02258">
    <property type="entry name" value="2_5_ligase"/>
    <property type="match status" value="1"/>
</dbReference>
<dbReference type="RefSeq" id="WP_114333101.1">
    <property type="nucleotide sequence ID" value="NZ_QMDL01000001.1"/>
</dbReference>
<dbReference type="EMBL" id="QMDL01000001">
    <property type="protein sequence ID" value="RMJ05588.1"/>
    <property type="molecule type" value="Genomic_DNA"/>
</dbReference>
<dbReference type="Gene3D" id="3.90.1140.10">
    <property type="entry name" value="Cyclic phosphodiesterase"/>
    <property type="match status" value="1"/>
</dbReference>
<gene>
    <name evidence="4" type="primary">ligT</name>
    <name evidence="4" type="ORF">DOQ08_00258</name>
</gene>
<feature type="short sequence motif" description="HXTX 2" evidence="2">
    <location>
        <begin position="121"/>
        <end position="124"/>
    </location>
</feature>